<name>R0LRW2_ANAPL</name>
<dbReference type="AlphaFoldDB" id="R0LRW2"/>
<evidence type="ECO:0000313" key="1">
    <source>
        <dbReference type="EMBL" id="EOB08459.1"/>
    </source>
</evidence>
<dbReference type="Proteomes" id="UP000296049">
    <property type="component" value="Unassembled WGS sequence"/>
</dbReference>
<keyword evidence="2" id="KW-1185">Reference proteome</keyword>
<reference evidence="2" key="1">
    <citation type="journal article" date="2013" name="Nat. Genet.">
        <title>The duck genome and transcriptome provide insight into an avian influenza virus reservoir species.</title>
        <authorList>
            <person name="Huang Y."/>
            <person name="Li Y."/>
            <person name="Burt D.W."/>
            <person name="Chen H."/>
            <person name="Zhang Y."/>
            <person name="Qian W."/>
            <person name="Kim H."/>
            <person name="Gan S."/>
            <person name="Zhao Y."/>
            <person name="Li J."/>
            <person name="Yi K."/>
            <person name="Feng H."/>
            <person name="Zhu P."/>
            <person name="Li B."/>
            <person name="Liu Q."/>
            <person name="Fairley S."/>
            <person name="Magor K.E."/>
            <person name="Du Z."/>
            <person name="Hu X."/>
            <person name="Goodman L."/>
            <person name="Tafer H."/>
            <person name="Vignal A."/>
            <person name="Lee T."/>
            <person name="Kim K.W."/>
            <person name="Sheng Z."/>
            <person name="An Y."/>
            <person name="Searle S."/>
            <person name="Herrero J."/>
            <person name="Groenen M.A."/>
            <person name="Crooijmans R.P."/>
            <person name="Faraut T."/>
            <person name="Cai Q."/>
            <person name="Webster R.G."/>
            <person name="Aldridge J.R."/>
            <person name="Warren W.C."/>
            <person name="Bartschat S."/>
            <person name="Kehr S."/>
            <person name="Marz M."/>
            <person name="Stadler P.F."/>
            <person name="Smith J."/>
            <person name="Kraus R.H."/>
            <person name="Zhao Y."/>
            <person name="Ren L."/>
            <person name="Fei J."/>
            <person name="Morisson M."/>
            <person name="Kaiser P."/>
            <person name="Griffin D.K."/>
            <person name="Rao M."/>
            <person name="Pitel F."/>
            <person name="Wang J."/>
            <person name="Li N."/>
        </authorList>
    </citation>
    <scope>NUCLEOTIDE SEQUENCE [LARGE SCALE GENOMIC DNA]</scope>
</reference>
<proteinExistence type="predicted"/>
<organism evidence="1 2">
    <name type="scientific">Anas platyrhynchos</name>
    <name type="common">Mallard</name>
    <name type="synonym">Anas boschas</name>
    <dbReference type="NCBI Taxonomy" id="8839"/>
    <lineage>
        <taxon>Eukaryota</taxon>
        <taxon>Metazoa</taxon>
        <taxon>Chordata</taxon>
        <taxon>Craniata</taxon>
        <taxon>Vertebrata</taxon>
        <taxon>Euteleostomi</taxon>
        <taxon>Archelosauria</taxon>
        <taxon>Archosauria</taxon>
        <taxon>Dinosauria</taxon>
        <taxon>Saurischia</taxon>
        <taxon>Theropoda</taxon>
        <taxon>Coelurosauria</taxon>
        <taxon>Aves</taxon>
        <taxon>Neognathae</taxon>
        <taxon>Galloanserae</taxon>
        <taxon>Anseriformes</taxon>
        <taxon>Anatidae</taxon>
        <taxon>Anatinae</taxon>
        <taxon>Anas</taxon>
    </lineage>
</organism>
<gene>
    <name evidence="1" type="ORF">Anapl_08359</name>
</gene>
<dbReference type="EMBL" id="KB742444">
    <property type="protein sequence ID" value="EOB08459.1"/>
    <property type="molecule type" value="Genomic_DNA"/>
</dbReference>
<protein>
    <submittedName>
        <fullName evidence="1">Uncharacterized protein</fullName>
    </submittedName>
</protein>
<sequence length="494" mass="53919">MHVWKEARRHGVLAFCRRNGSALPQEQQLLSLPAQCLAFTKCCTSSMFMHQGIEVADALGMRKGNSGCILETGLELRSSHVPAAVQEMAVQALQLSRSIQLAMKCAISIISGSRKHRGRVLEQVSYLGLQKAVTEPREAAERTTAEQQELCRYCWDKARQGEGPEAAPELTRDHEPHIDFVQASTGNAVILVPRVEVQTSNRRPGGFCWRNASVFGPEIYTGVRNVLQEEALRSCSEGCEQALGALGLLGGAGEGEQEVAPGFWGTWQGTNPTRWAARKIKHFEMKYSDFSFCCPCTLPHFSVRSLRCHRRASEVNNGSPENRELPLRVNLMSLGSERLRAPAATTQKGDLNLLCSSKASNQGNEAYTVSVAVCPSVGPPPLLPVTSKLSANFSQSGKAGKRLRDIAIFMNFMRAAGNFPEARLTSPRGKAVIAQPLPFLLAPSSRRTETICPVVVSGFRRVEILGEMSLETCRGREGSCGVSDGKQKEVGPLR</sequence>
<accession>R0LRW2</accession>
<evidence type="ECO:0000313" key="2">
    <source>
        <dbReference type="Proteomes" id="UP000296049"/>
    </source>
</evidence>